<proteinExistence type="predicted"/>
<dbReference type="EMBL" id="RDBM01000007">
    <property type="protein sequence ID" value="TXS34102.1"/>
    <property type="molecule type" value="Genomic_DNA"/>
</dbReference>
<protein>
    <submittedName>
        <fullName evidence="1">Uncharacterized protein</fullName>
    </submittedName>
</protein>
<sequence length="96" mass="10726">MDWTKQAQHDFQNMPAEGSDLVMSARAELITAEDPYFRGIDADASLPHWMTVRPLASTSPGGPHIVDLAGGRGWLIYTFMRRHADPQIVVTEAFWA</sequence>
<organism evidence="1">
    <name type="scientific">Streptomyces sp. gb1(2016)</name>
    <dbReference type="NCBI Taxonomy" id="1828321"/>
    <lineage>
        <taxon>Bacteria</taxon>
        <taxon>Bacillati</taxon>
        <taxon>Actinomycetota</taxon>
        <taxon>Actinomycetes</taxon>
        <taxon>Kitasatosporales</taxon>
        <taxon>Streptomycetaceae</taxon>
        <taxon>Streptomyces</taxon>
    </lineage>
</organism>
<reference evidence="1" key="1">
    <citation type="submission" date="2018-10" db="EMBL/GenBank/DDBJ databases">
        <authorList>
            <person name="Hariharan J."/>
            <person name="Choudoir M.J."/>
            <person name="Diebold P."/>
            <person name="Panke-Buisse K."/>
            <person name="Campbell A.N."/>
            <person name="Buckley D.H."/>
        </authorList>
    </citation>
    <scope>NUCLEOTIDE SEQUENCE</scope>
    <source>
        <strain evidence="1">Gb1</strain>
    </source>
</reference>
<comment type="caution">
    <text evidence="1">The sequence shown here is derived from an EMBL/GenBank/DDBJ whole genome shotgun (WGS) entry which is preliminary data.</text>
</comment>
<name>A0A652LDB8_9ACTN</name>
<gene>
    <name evidence="1" type="ORF">EAO74_01170</name>
</gene>
<dbReference type="AlphaFoldDB" id="A0A652LDB8"/>
<accession>A0A652LDB8</accession>
<dbReference type="RefSeq" id="WP_042836154.1">
    <property type="nucleotide sequence ID" value="NZ_RDBM01000007.1"/>
</dbReference>
<evidence type="ECO:0000313" key="1">
    <source>
        <dbReference type="EMBL" id="TXS34102.1"/>
    </source>
</evidence>